<evidence type="ECO:0000313" key="2">
    <source>
        <dbReference type="EMBL" id="KAJ5342342.1"/>
    </source>
</evidence>
<dbReference type="AlphaFoldDB" id="A0A9W9QQH8"/>
<dbReference type="Proteomes" id="UP001147695">
    <property type="component" value="Unassembled WGS sequence"/>
</dbReference>
<reference evidence="2" key="1">
    <citation type="submission" date="2022-12" db="EMBL/GenBank/DDBJ databases">
        <authorList>
            <person name="Petersen C."/>
        </authorList>
    </citation>
    <scope>NUCLEOTIDE SEQUENCE</scope>
    <source>
        <strain evidence="1">IBT 35673</strain>
        <strain evidence="2">IBT 35675</strain>
    </source>
</reference>
<proteinExistence type="predicted"/>
<accession>A0A9W9QQH8</accession>
<name>A0A9W9QQH8_PENBR</name>
<gene>
    <name evidence="1" type="ORF">N7452_006240</name>
    <name evidence="2" type="ORF">N7541_011466</name>
</gene>
<dbReference type="Proteomes" id="UP001148299">
    <property type="component" value="Unassembled WGS sequence"/>
</dbReference>
<organism evidence="2 3">
    <name type="scientific">Penicillium brevicompactum</name>
    <dbReference type="NCBI Taxonomy" id="5074"/>
    <lineage>
        <taxon>Eukaryota</taxon>
        <taxon>Fungi</taxon>
        <taxon>Dikarya</taxon>
        <taxon>Ascomycota</taxon>
        <taxon>Pezizomycotina</taxon>
        <taxon>Eurotiomycetes</taxon>
        <taxon>Eurotiomycetidae</taxon>
        <taxon>Eurotiales</taxon>
        <taxon>Aspergillaceae</taxon>
        <taxon>Penicillium</taxon>
    </lineage>
</organism>
<evidence type="ECO:0000313" key="1">
    <source>
        <dbReference type="EMBL" id="KAJ5339512.1"/>
    </source>
</evidence>
<keyword evidence="3" id="KW-1185">Reference proteome</keyword>
<reference evidence="2" key="2">
    <citation type="journal article" date="2023" name="IMA Fungus">
        <title>Comparative genomic study of the Penicillium genus elucidates a diverse pangenome and 15 lateral gene transfer events.</title>
        <authorList>
            <person name="Petersen C."/>
            <person name="Sorensen T."/>
            <person name="Nielsen M.R."/>
            <person name="Sondergaard T.E."/>
            <person name="Sorensen J.L."/>
            <person name="Fitzpatrick D.A."/>
            <person name="Frisvad J.C."/>
            <person name="Nielsen K.L."/>
        </authorList>
    </citation>
    <scope>NUCLEOTIDE SEQUENCE</scope>
    <source>
        <strain evidence="1">IBT 35673</strain>
        <strain evidence="2">IBT 35675</strain>
    </source>
</reference>
<dbReference type="EMBL" id="JAPZBR010000008">
    <property type="protein sequence ID" value="KAJ5342342.1"/>
    <property type="molecule type" value="Genomic_DNA"/>
</dbReference>
<dbReference type="EMBL" id="JAPZBQ010000003">
    <property type="protein sequence ID" value="KAJ5339512.1"/>
    <property type="molecule type" value="Genomic_DNA"/>
</dbReference>
<evidence type="ECO:0000313" key="3">
    <source>
        <dbReference type="Proteomes" id="UP001148299"/>
    </source>
</evidence>
<comment type="caution">
    <text evidence="2">The sequence shown here is derived from an EMBL/GenBank/DDBJ whole genome shotgun (WGS) entry which is preliminary data.</text>
</comment>
<protein>
    <submittedName>
        <fullName evidence="2">Uncharacterized protein</fullName>
    </submittedName>
</protein>
<sequence>MAEVTSLVPKEWSIARPVAMAAATPARLHRSAVWDIAVGLQPPDRRAAWFTMAELARAAVFVSWEKL</sequence>